<feature type="domain" description="Helicase C-terminal" evidence="1">
    <location>
        <begin position="734"/>
        <end position="896"/>
    </location>
</feature>
<evidence type="ECO:0000313" key="3">
    <source>
        <dbReference type="Proteomes" id="UP000242972"/>
    </source>
</evidence>
<comment type="caution">
    <text evidence="2">The sequence shown here is derived from an EMBL/GenBank/DDBJ whole genome shotgun (WGS) entry which is preliminary data.</text>
</comment>
<dbReference type="CDD" id="cd18785">
    <property type="entry name" value="SF2_C"/>
    <property type="match status" value="1"/>
</dbReference>
<dbReference type="InterPro" id="IPR001650">
    <property type="entry name" value="Helicase_C-like"/>
</dbReference>
<protein>
    <submittedName>
        <fullName evidence="2">Helicase</fullName>
    </submittedName>
</protein>
<dbReference type="AlphaFoldDB" id="A0A2T2XHD5"/>
<evidence type="ECO:0000259" key="1">
    <source>
        <dbReference type="PROSITE" id="PS51194"/>
    </source>
</evidence>
<dbReference type="PROSITE" id="PS51194">
    <property type="entry name" value="HELICASE_CTER"/>
    <property type="match status" value="1"/>
</dbReference>
<keyword evidence="2" id="KW-0067">ATP-binding</keyword>
<dbReference type="Gene3D" id="3.40.50.300">
    <property type="entry name" value="P-loop containing nucleotide triphosphate hydrolases"/>
    <property type="match status" value="2"/>
</dbReference>
<name>A0A2T2XHD5_9FIRM</name>
<dbReference type="SUPFAM" id="SSF52540">
    <property type="entry name" value="P-loop containing nucleoside triphosphate hydrolases"/>
    <property type="match status" value="1"/>
</dbReference>
<sequence>MGVWLGKSFRRGGEDLTQPFVEARALLLSHLVKDLVGPHDPEEQLTEHPGERYLLGYLYGAEDPETVDVDEPQPTLVAPDDGETVDDEATVWSSVQKNRAFGLTCQIHPNARLRITLKWGWYYRTETDAKNALWKREPREMAWDLPTLSVGNHILKSDDGMEVQIRLRQSQSVWTATFSVLNHGPKSSDPYRRYEKRAFQVAMEIDDLTGDGAFVAQDFRPSLDDDEYWRDEIRYRDLRTYAVGHGCSVRWKGNPVTCLVSEWIPAHNVQRAATTVMADAPALSLKFLADPMQRDATLMGLNEIASSYRNWIGQLATVIPNIIREDFPQEVQDYVTAAAEDIVKDNLQACQRIEEGIVRLKIDDLAWEAFCLANDAMMRSMIQRHPGTEPRWRAFQLAFILLAFSSAIDQSHSERKTFDLIWFPTGGGKTEAYLGLAALVIFYRKLRGQTGLAVLTRYTLRLLTVQQFERTARMICAAELVRQSHSLLRDTEPICVGLFVGRQLTPNNLDDAIQLLKDPNPEGTTTTLPLLNCPWCGHRLETTSQHVTTVLVTACGNPDCPFADEIPIRVVDEDLYQSPPDIVVATLDKLARMPWEPRMSMLFENGPDLIIQDELHLIGDALGSLAALYETAVDSLASKGGVPPKIIGSTATSRRADRQVAILFQRQFQQFPPGGIDVSDAFFYQEDQENPGRLYVGVLASGRSMPHTLERVAGILLQSVTAIENPIVRDQYWTLALYFKALRELGGALVLMQDSVPRYMDTLVPPGTESRPIQIEELTSQVPSRKIPEILARLAQPLPELQSPDQLLLGEPVDVVLATNMISVGIDVDRLGIMVLDGQPHSTSEYIQATSRVGRRLEAAGLVVALYNWARPRDRSIYEHFYPYHAAMYRHVESVSATPFSLRARERALHAVFFTLVRYRIPEFYPRESAGRIREPAIRALICPLINEILQRVKAVDPEEELATREHLEDIVTQWESLADDFVELHWSSRPFSDDPAVMTPGESATEALLGWITLQSMRDVSPPAAVRIIPYRELHKRRQEVRRG</sequence>
<organism evidence="2 3">
    <name type="scientific">Sulfobacillus benefaciens</name>
    <dbReference type="NCBI Taxonomy" id="453960"/>
    <lineage>
        <taxon>Bacteria</taxon>
        <taxon>Bacillati</taxon>
        <taxon>Bacillota</taxon>
        <taxon>Clostridia</taxon>
        <taxon>Eubacteriales</taxon>
        <taxon>Clostridiales Family XVII. Incertae Sedis</taxon>
        <taxon>Sulfobacillus</taxon>
    </lineage>
</organism>
<dbReference type="GO" id="GO:0004386">
    <property type="term" value="F:helicase activity"/>
    <property type="evidence" value="ECO:0007669"/>
    <property type="project" value="UniProtKB-KW"/>
</dbReference>
<accession>A0A2T2XHD5</accession>
<dbReference type="EMBL" id="PXYW01000015">
    <property type="protein sequence ID" value="PSR33890.1"/>
    <property type="molecule type" value="Genomic_DNA"/>
</dbReference>
<proteinExistence type="predicted"/>
<dbReference type="Proteomes" id="UP000242972">
    <property type="component" value="Unassembled WGS sequence"/>
</dbReference>
<reference evidence="2 3" key="1">
    <citation type="journal article" date="2014" name="BMC Genomics">
        <title>Comparison of environmental and isolate Sulfobacillus genomes reveals diverse carbon, sulfur, nitrogen, and hydrogen metabolisms.</title>
        <authorList>
            <person name="Justice N.B."/>
            <person name="Norman A."/>
            <person name="Brown C.T."/>
            <person name="Singh A."/>
            <person name="Thomas B.C."/>
            <person name="Banfield J.F."/>
        </authorList>
    </citation>
    <scope>NUCLEOTIDE SEQUENCE [LARGE SCALE GENOMIC DNA]</scope>
    <source>
        <strain evidence="2">AMDSBA4</strain>
    </source>
</reference>
<gene>
    <name evidence="2" type="ORF">C7B46_07815</name>
</gene>
<keyword evidence="2" id="KW-0378">Hydrolase</keyword>
<dbReference type="InterPro" id="IPR027417">
    <property type="entry name" value="P-loop_NTPase"/>
</dbReference>
<keyword evidence="2" id="KW-0347">Helicase</keyword>
<dbReference type="SMART" id="SM00490">
    <property type="entry name" value="HELICc"/>
    <property type="match status" value="1"/>
</dbReference>
<keyword evidence="2" id="KW-0547">Nucleotide-binding</keyword>
<evidence type="ECO:0000313" key="2">
    <source>
        <dbReference type="EMBL" id="PSR33890.1"/>
    </source>
</evidence>
<dbReference type="Pfam" id="PF00271">
    <property type="entry name" value="Helicase_C"/>
    <property type="match status" value="1"/>
</dbReference>